<evidence type="ECO:0000256" key="2">
    <source>
        <dbReference type="SAM" id="SignalP"/>
    </source>
</evidence>
<feature type="signal peptide" evidence="2">
    <location>
        <begin position="1"/>
        <end position="25"/>
    </location>
</feature>
<dbReference type="Pfam" id="PF01476">
    <property type="entry name" value="LysM"/>
    <property type="match status" value="1"/>
</dbReference>
<reference evidence="4 5" key="1">
    <citation type="submission" date="2016-10" db="EMBL/GenBank/DDBJ databases">
        <authorList>
            <person name="de Groot N.N."/>
        </authorList>
    </citation>
    <scope>NUCLEOTIDE SEQUENCE [LARGE SCALE GENOMIC DNA]</scope>
    <source>
        <strain evidence="4 5">DSM 16957</strain>
    </source>
</reference>
<dbReference type="InterPro" id="IPR018392">
    <property type="entry name" value="LysM"/>
</dbReference>
<sequence>MFARLTGCALALLLAACSAAPTRSAADAVEDASALGASFDAALDDALGHVERVRANEAVEHATLVEARDRLRDAARACLEAAGCGVERVLAGYERLAALGLAVGEDFEAGRETAEPESGGDSPLLADLPEAQRSITLLNGRELRDLIELNTPVKSAMVEWLTWMRPQLITAWENYHYMRHLMWPEFEQAGLPEALLFGILAKESGGRVHAVSHAGASGPLQFMYQTGLGYGLGRVDGFDTRFDAQLASRASVRYLNDRFRELNGSLELALAAYNGGEGRIRRIHQATGGKSFWHPQVFSQLPRETQDYVPMVLAAAWLFLHPEEVGLEFPTVDLQPSGFTLAQPSTLNELTLCLGQQGIRDGWFRTLRNLNPRFEPHAVIPAGTVIRGPQSMVKAYAAHCVSGPRLELARALAAANRPSQPATASAAGARSYTVRRGDSLHSIARRHQCAVEQLARANGVRGPRYLIKPGQRLQLVGCRRP</sequence>
<feature type="chain" id="PRO_5011437699" evidence="2">
    <location>
        <begin position="26"/>
        <end position="481"/>
    </location>
</feature>
<dbReference type="InterPro" id="IPR023346">
    <property type="entry name" value="Lysozyme-like_dom_sf"/>
</dbReference>
<organism evidence="4 5">
    <name type="scientific">Aquimonas voraii</name>
    <dbReference type="NCBI Taxonomy" id="265719"/>
    <lineage>
        <taxon>Bacteria</taxon>
        <taxon>Pseudomonadati</taxon>
        <taxon>Pseudomonadota</taxon>
        <taxon>Gammaproteobacteria</taxon>
        <taxon>Lysobacterales</taxon>
        <taxon>Lysobacteraceae</taxon>
        <taxon>Aquimonas</taxon>
    </lineage>
</organism>
<dbReference type="InterPro" id="IPR008258">
    <property type="entry name" value="Transglycosylase_SLT_dom_1"/>
</dbReference>
<protein>
    <submittedName>
        <fullName evidence="4">Membrane-bound lytic murein transglycosylase D</fullName>
    </submittedName>
</protein>
<dbReference type="PANTHER" id="PTHR37423">
    <property type="entry name" value="SOLUBLE LYTIC MUREIN TRANSGLYCOSYLASE-RELATED"/>
    <property type="match status" value="1"/>
</dbReference>
<proteinExistence type="inferred from homology"/>
<dbReference type="SUPFAM" id="SSF54106">
    <property type="entry name" value="LysM domain"/>
    <property type="match status" value="1"/>
</dbReference>
<dbReference type="PROSITE" id="PS51782">
    <property type="entry name" value="LYSM"/>
    <property type="match status" value="1"/>
</dbReference>
<keyword evidence="2" id="KW-0732">Signal</keyword>
<dbReference type="STRING" id="265719.SAMN04488509_101426"/>
<gene>
    <name evidence="4" type="ORF">SAMN04488509_101426</name>
</gene>
<dbReference type="SMART" id="SM00257">
    <property type="entry name" value="LysM"/>
    <property type="match status" value="1"/>
</dbReference>
<accession>A0A1G6SCM8</accession>
<evidence type="ECO:0000313" key="4">
    <source>
        <dbReference type="EMBL" id="SDD14431.1"/>
    </source>
</evidence>
<dbReference type="Gene3D" id="1.10.530.10">
    <property type="match status" value="1"/>
</dbReference>
<dbReference type="PROSITE" id="PS51257">
    <property type="entry name" value="PROKAR_LIPOPROTEIN"/>
    <property type="match status" value="1"/>
</dbReference>
<dbReference type="Proteomes" id="UP000199603">
    <property type="component" value="Unassembled WGS sequence"/>
</dbReference>
<keyword evidence="5" id="KW-1185">Reference proteome</keyword>
<dbReference type="EMBL" id="FNAG01000001">
    <property type="protein sequence ID" value="SDD14431.1"/>
    <property type="molecule type" value="Genomic_DNA"/>
</dbReference>
<dbReference type="Gene3D" id="3.10.350.10">
    <property type="entry name" value="LysM domain"/>
    <property type="match status" value="1"/>
</dbReference>
<dbReference type="AlphaFoldDB" id="A0A1G6SCM8"/>
<feature type="domain" description="LysM" evidence="3">
    <location>
        <begin position="430"/>
        <end position="475"/>
    </location>
</feature>
<comment type="similarity">
    <text evidence="1">Belongs to the transglycosylase Slt family.</text>
</comment>
<evidence type="ECO:0000256" key="1">
    <source>
        <dbReference type="ARBA" id="ARBA00007734"/>
    </source>
</evidence>
<dbReference type="CDD" id="cd00118">
    <property type="entry name" value="LysM"/>
    <property type="match status" value="1"/>
</dbReference>
<name>A0A1G6SCM8_9GAMM</name>
<dbReference type="InterPro" id="IPR036779">
    <property type="entry name" value="LysM_dom_sf"/>
</dbReference>
<evidence type="ECO:0000259" key="3">
    <source>
        <dbReference type="PROSITE" id="PS51782"/>
    </source>
</evidence>
<dbReference type="PANTHER" id="PTHR37423:SF2">
    <property type="entry name" value="MEMBRANE-BOUND LYTIC MUREIN TRANSGLYCOSYLASE C"/>
    <property type="match status" value="1"/>
</dbReference>
<dbReference type="SUPFAM" id="SSF53955">
    <property type="entry name" value="Lysozyme-like"/>
    <property type="match status" value="1"/>
</dbReference>
<dbReference type="Pfam" id="PF01464">
    <property type="entry name" value="SLT"/>
    <property type="match status" value="1"/>
</dbReference>
<evidence type="ECO:0000313" key="5">
    <source>
        <dbReference type="Proteomes" id="UP000199603"/>
    </source>
</evidence>